<gene>
    <name evidence="2" type="ORF">NX782_02010</name>
</gene>
<evidence type="ECO:0000256" key="1">
    <source>
        <dbReference type="SAM" id="SignalP"/>
    </source>
</evidence>
<keyword evidence="1" id="KW-0732">Signal</keyword>
<evidence type="ECO:0000313" key="3">
    <source>
        <dbReference type="Proteomes" id="UP001205560"/>
    </source>
</evidence>
<dbReference type="Gene3D" id="2.40.230.20">
    <property type="entry name" value="Nucleoside-specific channel-forming protein, Tsx-like"/>
    <property type="match status" value="1"/>
</dbReference>
<organism evidence="2 3">
    <name type="scientific">Massilia norwichensis</name>
    <dbReference type="NCBI Taxonomy" id="1442366"/>
    <lineage>
        <taxon>Bacteria</taxon>
        <taxon>Pseudomonadati</taxon>
        <taxon>Pseudomonadota</taxon>
        <taxon>Betaproteobacteria</taxon>
        <taxon>Burkholderiales</taxon>
        <taxon>Oxalobacteraceae</taxon>
        <taxon>Telluria group</taxon>
        <taxon>Massilia</taxon>
    </lineage>
</organism>
<dbReference type="SUPFAM" id="SSF111364">
    <property type="entry name" value="Tsx-like channel"/>
    <property type="match status" value="1"/>
</dbReference>
<dbReference type="RefSeq" id="WP_258843824.1">
    <property type="nucleotide sequence ID" value="NZ_JANUGX010000002.1"/>
</dbReference>
<proteinExistence type="predicted"/>
<sequence>MRLNKYVIRSTVAIAALAATGTVLAAEFQVANLNALYTTRSRTDPLLGTGTDDEKLKTYQFEYFAGFKYGDVYVDAELFNGENVGGAGAGSFGGNSPNQSLLVFNPRLSLGKISGRNLAFGPIADVSLIARYERASYADFRSYNHGISFNFNVPGFAYFESGILRRNTNFYKGETLWRSVLMSKPFAGERLRFNLLSLVNGTGVNGTEVFLRPELLWAIDAKGSFQAGLRYEIHRYKIDGQDYSRNSPTLMAKWTM</sequence>
<reference evidence="2 3" key="1">
    <citation type="submission" date="2022-08" db="EMBL/GenBank/DDBJ databases">
        <title>Reclassification of Massilia species as members of the genera Telluria, Duganella, Pseudoduganella, Mokoshia gen. nov. and Zemynaea gen. nov. using orthogonal and non-orthogonal genome-based approaches.</title>
        <authorList>
            <person name="Bowman J.P."/>
        </authorList>
    </citation>
    <scope>NUCLEOTIDE SEQUENCE [LARGE SCALE GENOMIC DNA]</scope>
    <source>
        <strain evidence="2 3">LMG 28164</strain>
    </source>
</reference>
<feature type="chain" id="PRO_5046900562" description="Nucleoside-specific outer membrane channel protein Tsx" evidence="1">
    <location>
        <begin position="26"/>
        <end position="256"/>
    </location>
</feature>
<dbReference type="Proteomes" id="UP001205560">
    <property type="component" value="Unassembled WGS sequence"/>
</dbReference>
<protein>
    <recommendedName>
        <fullName evidence="4">Nucleoside-specific outer membrane channel protein Tsx</fullName>
    </recommendedName>
</protein>
<dbReference type="EMBL" id="JANUGX010000002">
    <property type="protein sequence ID" value="MCS0587975.1"/>
    <property type="molecule type" value="Genomic_DNA"/>
</dbReference>
<accession>A0ABT2A1B8</accession>
<name>A0ABT2A1B8_9BURK</name>
<keyword evidence="3" id="KW-1185">Reference proteome</keyword>
<evidence type="ECO:0008006" key="4">
    <source>
        <dbReference type="Google" id="ProtNLM"/>
    </source>
</evidence>
<evidence type="ECO:0000313" key="2">
    <source>
        <dbReference type="EMBL" id="MCS0587975.1"/>
    </source>
</evidence>
<dbReference type="InterPro" id="IPR036777">
    <property type="entry name" value="Channel_Tsx-like_sf"/>
</dbReference>
<comment type="caution">
    <text evidence="2">The sequence shown here is derived from an EMBL/GenBank/DDBJ whole genome shotgun (WGS) entry which is preliminary data.</text>
</comment>
<feature type="signal peptide" evidence="1">
    <location>
        <begin position="1"/>
        <end position="25"/>
    </location>
</feature>